<evidence type="ECO:0000256" key="2">
    <source>
        <dbReference type="ARBA" id="ARBA00019110"/>
    </source>
</evidence>
<dbReference type="SUPFAM" id="SSF55681">
    <property type="entry name" value="Class II aaRS and biotin synthetases"/>
    <property type="match status" value="1"/>
</dbReference>
<evidence type="ECO:0000256" key="4">
    <source>
        <dbReference type="ARBA" id="ARBA00022741"/>
    </source>
</evidence>
<keyword evidence="6" id="KW-0648">Protein biosynthesis</keyword>
<dbReference type="SUPFAM" id="SSF52954">
    <property type="entry name" value="Class II aaRS ABD-related"/>
    <property type="match status" value="1"/>
</dbReference>
<dbReference type="PATRIC" id="fig|1618553.3.peg.387"/>
<dbReference type="PANTHER" id="PTHR42753:SF2">
    <property type="entry name" value="PROLINE--TRNA LIGASE"/>
    <property type="match status" value="1"/>
</dbReference>
<dbReference type="PANTHER" id="PTHR42753">
    <property type="entry name" value="MITOCHONDRIAL RIBOSOME PROTEIN L39/PROLYL-TRNA LIGASE FAMILY MEMBER"/>
    <property type="match status" value="1"/>
</dbReference>
<dbReference type="InterPro" id="IPR006195">
    <property type="entry name" value="aa-tRNA-synth_II"/>
</dbReference>
<protein>
    <recommendedName>
        <fullName evidence="2">Proline--tRNA ligase</fullName>
        <ecNumber evidence="1">6.1.1.15</ecNumber>
    </recommendedName>
    <alternativeName>
        <fullName evidence="8">Prolyl-tRNA synthetase</fullName>
    </alternativeName>
</protein>
<keyword evidence="4" id="KW-0547">Nucleotide-binding</keyword>
<evidence type="ECO:0000313" key="12">
    <source>
        <dbReference type="Proteomes" id="UP000034293"/>
    </source>
</evidence>
<dbReference type="EMBL" id="LBZA01000028">
    <property type="protein sequence ID" value="KKR63261.1"/>
    <property type="molecule type" value="Genomic_DNA"/>
</dbReference>
<dbReference type="Gene3D" id="3.40.50.800">
    <property type="entry name" value="Anticodon-binding domain"/>
    <property type="match status" value="1"/>
</dbReference>
<proteinExistence type="predicted"/>
<keyword evidence="3" id="KW-0436">Ligase</keyword>
<dbReference type="InterPro" id="IPR045864">
    <property type="entry name" value="aa-tRNA-synth_II/BPL/LPL"/>
</dbReference>
<evidence type="ECO:0000256" key="6">
    <source>
        <dbReference type="ARBA" id="ARBA00022917"/>
    </source>
</evidence>
<dbReference type="InterPro" id="IPR002314">
    <property type="entry name" value="aa-tRNA-synt_IIb"/>
</dbReference>
<evidence type="ECO:0000256" key="1">
    <source>
        <dbReference type="ARBA" id="ARBA00012831"/>
    </source>
</evidence>
<dbReference type="InterPro" id="IPR002316">
    <property type="entry name" value="Pro-tRNA-ligase_IIa"/>
</dbReference>
<dbReference type="InterPro" id="IPR004154">
    <property type="entry name" value="Anticodon-bd"/>
</dbReference>
<evidence type="ECO:0000256" key="9">
    <source>
        <dbReference type="ARBA" id="ARBA00047671"/>
    </source>
</evidence>
<dbReference type="CDD" id="cd00861">
    <property type="entry name" value="ProRS_anticodon_short"/>
    <property type="match status" value="1"/>
</dbReference>
<gene>
    <name evidence="11" type="ORF">UU02_C0028G0003</name>
</gene>
<accession>A0A0G0SLK3</accession>
<evidence type="ECO:0000256" key="8">
    <source>
        <dbReference type="ARBA" id="ARBA00029731"/>
    </source>
</evidence>
<dbReference type="EC" id="6.1.1.15" evidence="1"/>
<dbReference type="GO" id="GO:0005829">
    <property type="term" value="C:cytosol"/>
    <property type="evidence" value="ECO:0007669"/>
    <property type="project" value="TreeGrafter"/>
</dbReference>
<dbReference type="Proteomes" id="UP000034293">
    <property type="component" value="Unassembled WGS sequence"/>
</dbReference>
<dbReference type="Gene3D" id="3.30.930.10">
    <property type="entry name" value="Bira Bifunctional Protein, Domain 2"/>
    <property type="match status" value="1"/>
</dbReference>
<dbReference type="InterPro" id="IPR050062">
    <property type="entry name" value="Pro-tRNA_synthetase"/>
</dbReference>
<dbReference type="InterPro" id="IPR036621">
    <property type="entry name" value="Anticodon-bd_dom_sf"/>
</dbReference>
<dbReference type="InterPro" id="IPR044140">
    <property type="entry name" value="ProRS_anticodon_short"/>
</dbReference>
<dbReference type="GO" id="GO:0006433">
    <property type="term" value="P:prolyl-tRNA aminoacylation"/>
    <property type="evidence" value="ECO:0007669"/>
    <property type="project" value="InterPro"/>
</dbReference>
<dbReference type="GO" id="GO:0004827">
    <property type="term" value="F:proline-tRNA ligase activity"/>
    <property type="evidence" value="ECO:0007669"/>
    <property type="project" value="UniProtKB-EC"/>
</dbReference>
<feature type="domain" description="Aminoacyl-transfer RNA synthetases class-II family profile" evidence="10">
    <location>
        <begin position="50"/>
        <end position="340"/>
    </location>
</feature>
<name>A0A0G0SLK3_9BACT</name>
<evidence type="ECO:0000313" key="11">
    <source>
        <dbReference type="EMBL" id="KKR63261.1"/>
    </source>
</evidence>
<dbReference type="PRINTS" id="PR01046">
    <property type="entry name" value="TRNASYNTHPRO"/>
</dbReference>
<reference evidence="11 12" key="1">
    <citation type="journal article" date="2015" name="Nature">
        <title>rRNA introns, odd ribosomes, and small enigmatic genomes across a large radiation of phyla.</title>
        <authorList>
            <person name="Brown C.T."/>
            <person name="Hug L.A."/>
            <person name="Thomas B.C."/>
            <person name="Sharon I."/>
            <person name="Castelle C.J."/>
            <person name="Singh A."/>
            <person name="Wilkins M.J."/>
            <person name="Williams K.H."/>
            <person name="Banfield J.F."/>
        </authorList>
    </citation>
    <scope>NUCLEOTIDE SEQUENCE [LARGE SCALE GENOMIC DNA]</scope>
</reference>
<dbReference type="PROSITE" id="PS50862">
    <property type="entry name" value="AA_TRNA_LIGASE_II"/>
    <property type="match status" value="1"/>
</dbReference>
<dbReference type="AlphaFoldDB" id="A0A0G0SLK3"/>
<evidence type="ECO:0000256" key="3">
    <source>
        <dbReference type="ARBA" id="ARBA00022598"/>
    </source>
</evidence>
<sequence length="426" mass="48968">MELTDSLTRWENDTIGSMKQSQLFPKTRKEAPKDAQSLNHKLLVRAGFIDQLMSGSWTLLPLGLRVVTKINQIIREEINAVGGQEMLMPLLHPKEIWSETGRWDKADEIMYKLSDTRKKEYVLSFTHEEIVMDLLRKNIKSYQDLPVAIYQLSTKFRNEARAKSGILRGKEFMMKDLYSAHANEEDMMNYYEKVKGAYVKIFKRLGFDFKVAEASGGVFTERHTHEFQVIGANGEDTIFTCNKCDYSVNKEIFEGNEGEKCPKCKEGKIEKIEGTVEVGNIFPLGTWYAERMHVYYTDEKGLKKPIWFASYGIGPTRVMGTLVEVSHDDKGIIWYPQIAPFDIHLVELPGGNGKEIYEKLKENNIDVLWDDRDVAPGEKFADADLIGIPVRLVVSERNGDKIEWKERTTDASELLDFDEVIKRLKK</sequence>
<dbReference type="Pfam" id="PF00587">
    <property type="entry name" value="tRNA-synt_2b"/>
    <property type="match status" value="1"/>
</dbReference>
<evidence type="ECO:0000256" key="7">
    <source>
        <dbReference type="ARBA" id="ARBA00023146"/>
    </source>
</evidence>
<evidence type="ECO:0000259" key="10">
    <source>
        <dbReference type="PROSITE" id="PS50862"/>
    </source>
</evidence>
<comment type="caution">
    <text evidence="11">The sequence shown here is derived from an EMBL/GenBank/DDBJ whole genome shotgun (WGS) entry which is preliminary data.</text>
</comment>
<comment type="catalytic activity">
    <reaction evidence="9">
        <text>tRNA(Pro) + L-proline + ATP = L-prolyl-tRNA(Pro) + AMP + diphosphate</text>
        <dbReference type="Rhea" id="RHEA:14305"/>
        <dbReference type="Rhea" id="RHEA-COMP:9700"/>
        <dbReference type="Rhea" id="RHEA-COMP:9702"/>
        <dbReference type="ChEBI" id="CHEBI:30616"/>
        <dbReference type="ChEBI" id="CHEBI:33019"/>
        <dbReference type="ChEBI" id="CHEBI:60039"/>
        <dbReference type="ChEBI" id="CHEBI:78442"/>
        <dbReference type="ChEBI" id="CHEBI:78532"/>
        <dbReference type="ChEBI" id="CHEBI:456215"/>
        <dbReference type="EC" id="6.1.1.15"/>
    </reaction>
</comment>
<keyword evidence="7 11" id="KW-0030">Aminoacyl-tRNA synthetase</keyword>
<keyword evidence="5" id="KW-0067">ATP-binding</keyword>
<dbReference type="Pfam" id="PF03129">
    <property type="entry name" value="HGTP_anticodon"/>
    <property type="match status" value="1"/>
</dbReference>
<evidence type="ECO:0000256" key="5">
    <source>
        <dbReference type="ARBA" id="ARBA00022840"/>
    </source>
</evidence>
<organism evidence="11 12">
    <name type="scientific">Candidatus Woesebacteria bacterium GW2011_GWA1_40_43</name>
    <dbReference type="NCBI Taxonomy" id="1618553"/>
    <lineage>
        <taxon>Bacteria</taxon>
        <taxon>Candidatus Woeseibacteriota</taxon>
    </lineage>
</organism>
<dbReference type="GO" id="GO:0005524">
    <property type="term" value="F:ATP binding"/>
    <property type="evidence" value="ECO:0007669"/>
    <property type="project" value="UniProtKB-KW"/>
</dbReference>